<sequence length="388" mass="43845">MNSKNNNRIAKRHFLWETDLKRWLIICAILLAFGRTLPLQAQQLTDFAIYTDDGVGTWPDGIVAFEQFLDWKGLTHQRITAPEINTGDLSQDFKAIYFPGGYAWYYKVAFNEEGLNNIRNLVSGGGGYIGMCAGAYFACDSVDWEEDGVLDYPLDLFDGVGRGAIDAIAPWDNYTMTTVNLNPNNPINQFSNAQEVTLYYGGQVFDPHDGVVMDTVATWAAYYDLPAAINFRYGQGRVLLYGPHPEIEEDHDRDSTNFAQELDDQGSEWPWLWSAIDWLLGDPITTPPVSSINVKDNPSNLLNFRLYQNYPNPFNNATVLSFTLRERAEVELTVYNTLGQPVYRLGPGVREAGRHSVRFRADHLSSGVYYAVLRADGYEQSVKMLLIR</sequence>
<dbReference type="Gene3D" id="3.40.50.880">
    <property type="match status" value="1"/>
</dbReference>
<reference evidence="2" key="1">
    <citation type="journal article" date="2020" name="mSystems">
        <title>Genome- and Community-Level Interaction Insights into Carbon Utilization and Element Cycling Functions of Hydrothermarchaeota in Hydrothermal Sediment.</title>
        <authorList>
            <person name="Zhou Z."/>
            <person name="Liu Y."/>
            <person name="Xu W."/>
            <person name="Pan J."/>
            <person name="Luo Z.H."/>
            <person name="Li M."/>
        </authorList>
    </citation>
    <scope>NUCLEOTIDE SEQUENCE [LARGE SCALE GENOMIC DNA]</scope>
    <source>
        <strain evidence="2">HyVt-577</strain>
    </source>
</reference>
<dbReference type="InterPro" id="IPR029062">
    <property type="entry name" value="Class_I_gatase-like"/>
</dbReference>
<dbReference type="AlphaFoldDB" id="A0A7V4U189"/>
<gene>
    <name evidence="2" type="ORF">ENK44_08635</name>
</gene>
<dbReference type="Pfam" id="PF09825">
    <property type="entry name" value="BPL_N"/>
    <property type="match status" value="1"/>
</dbReference>
<dbReference type="NCBIfam" id="TIGR04183">
    <property type="entry name" value="Por_Secre_tail"/>
    <property type="match status" value="1"/>
</dbReference>
<comment type="caution">
    <text evidence="2">The sequence shown here is derived from an EMBL/GenBank/DDBJ whole genome shotgun (WGS) entry which is preliminary data.</text>
</comment>
<organism evidence="2">
    <name type="scientific">Caldithrix abyssi</name>
    <dbReference type="NCBI Taxonomy" id="187145"/>
    <lineage>
        <taxon>Bacteria</taxon>
        <taxon>Pseudomonadati</taxon>
        <taxon>Calditrichota</taxon>
        <taxon>Calditrichia</taxon>
        <taxon>Calditrichales</taxon>
        <taxon>Calditrichaceae</taxon>
        <taxon>Caldithrix</taxon>
    </lineage>
</organism>
<dbReference type="InterPro" id="IPR019197">
    <property type="entry name" value="Biotin-prot_ligase_N"/>
</dbReference>
<proteinExistence type="predicted"/>
<dbReference type="Proteomes" id="UP000885779">
    <property type="component" value="Unassembled WGS sequence"/>
</dbReference>
<evidence type="ECO:0000313" key="2">
    <source>
        <dbReference type="EMBL" id="HGY55753.1"/>
    </source>
</evidence>
<name>A0A7V4U189_CALAY</name>
<protein>
    <submittedName>
        <fullName evidence="2">T9SS type A sorting domain-containing protein</fullName>
    </submittedName>
</protein>
<dbReference type="SUPFAM" id="SSF52317">
    <property type="entry name" value="Class I glutamine amidotransferase-like"/>
    <property type="match status" value="1"/>
</dbReference>
<dbReference type="InterPro" id="IPR026444">
    <property type="entry name" value="Secre_tail"/>
</dbReference>
<accession>A0A7V4U189</accession>
<evidence type="ECO:0000259" key="1">
    <source>
        <dbReference type="Pfam" id="PF09825"/>
    </source>
</evidence>
<feature type="domain" description="Biotin-protein ligase N-terminal" evidence="1">
    <location>
        <begin position="90"/>
        <end position="252"/>
    </location>
</feature>
<dbReference type="EMBL" id="DRQG01000082">
    <property type="protein sequence ID" value="HGY55753.1"/>
    <property type="molecule type" value="Genomic_DNA"/>
</dbReference>